<comment type="caution">
    <text evidence="2">The sequence shown here is derived from an EMBL/GenBank/DDBJ whole genome shotgun (WGS) entry which is preliminary data.</text>
</comment>
<accession>A0ABW2WM76</accession>
<organism evidence="2 3">
    <name type="scientific">Streptomyces sanglieri</name>
    <dbReference type="NCBI Taxonomy" id="193460"/>
    <lineage>
        <taxon>Bacteria</taxon>
        <taxon>Bacillati</taxon>
        <taxon>Actinomycetota</taxon>
        <taxon>Actinomycetes</taxon>
        <taxon>Kitasatosporales</taxon>
        <taxon>Streptomycetaceae</taxon>
        <taxon>Streptomyces</taxon>
    </lineage>
</organism>
<dbReference type="EMBL" id="JBHTGL010000005">
    <property type="protein sequence ID" value="MFD0622248.1"/>
    <property type="molecule type" value="Genomic_DNA"/>
</dbReference>
<gene>
    <name evidence="2" type="ORF">ACFQ2K_04845</name>
</gene>
<feature type="region of interest" description="Disordered" evidence="1">
    <location>
        <begin position="446"/>
        <end position="474"/>
    </location>
</feature>
<evidence type="ECO:0000256" key="1">
    <source>
        <dbReference type="SAM" id="MobiDB-lite"/>
    </source>
</evidence>
<proteinExistence type="predicted"/>
<sequence length="590" mass="64112">MTDEMSAVLAGLTPTVVPVAGADPELIAIGERYWAMAGFHPELFTPVWCEKAADIDTLGWGGPLYATAAGGVRAVVDHMCPQCQQQLSLTSRTALADLARGETPVCVECTESLVAAVQTLNDPKRKAKRDAARARAAEQQALDAALATWQSAQHELIEERYRLTFSETVPTASVREMVAALALLRYAPSTTPISQIGAWLDPLHPAQTETVQLLGALVRGRLIRIHPTTPVTAIEWKSSFQDALAAAGGDLESVELSPQPTSNFFPLDSRFYAPFATSAGTGAQHLDAALSERLTPEHLTAGQHDDLLSLAQELIAEEALRYFTSRLEDLNLPTVTDNHVERLREAAYKVARHRPLAEIYNLAWRSTRSAAESAQKNPRAPRANMSTHAVNQFETHALHAVTDPAWPIKAFGEVTGCGPSAMARTLFYTVLDMHPLETSLTDIEQALPEPAPEPPTPAGEATPQPPTGKESEDEELSLLVRWLHAYPESWDPDTVLKALEDLAQSAAGMEYDVEQRVVRRAVAHLQQLKACLSPVLDERQVALAVLAATELLQHPVTGSDRSAKNQPVGSVVRRHLSQAIFGTEDDPAEE</sequence>
<protein>
    <submittedName>
        <fullName evidence="2">Uncharacterized protein</fullName>
    </submittedName>
</protein>
<evidence type="ECO:0000313" key="2">
    <source>
        <dbReference type="EMBL" id="MFD0622248.1"/>
    </source>
</evidence>
<keyword evidence="3" id="KW-1185">Reference proteome</keyword>
<name>A0ABW2WM76_9ACTN</name>
<dbReference type="Proteomes" id="UP001596915">
    <property type="component" value="Unassembled WGS sequence"/>
</dbReference>
<evidence type="ECO:0000313" key="3">
    <source>
        <dbReference type="Proteomes" id="UP001596915"/>
    </source>
</evidence>
<reference evidence="3" key="1">
    <citation type="journal article" date="2019" name="Int. J. Syst. Evol. Microbiol.">
        <title>The Global Catalogue of Microorganisms (GCM) 10K type strain sequencing project: providing services to taxonomists for standard genome sequencing and annotation.</title>
        <authorList>
            <consortium name="The Broad Institute Genomics Platform"/>
            <consortium name="The Broad Institute Genome Sequencing Center for Infectious Disease"/>
            <person name="Wu L."/>
            <person name="Ma J."/>
        </authorList>
    </citation>
    <scope>NUCLEOTIDE SEQUENCE [LARGE SCALE GENOMIC DNA]</scope>
    <source>
        <strain evidence="3">JCM 12607</strain>
    </source>
</reference>